<dbReference type="OrthoDB" id="3237262at2"/>
<evidence type="ECO:0000313" key="2">
    <source>
        <dbReference type="Proteomes" id="UP000242610"/>
    </source>
</evidence>
<accession>A0A1C4GZE5</accession>
<evidence type="ECO:0000313" key="1">
    <source>
        <dbReference type="EMBL" id="SCC78016.1"/>
    </source>
</evidence>
<dbReference type="Proteomes" id="UP000242610">
    <property type="component" value="Unassembled WGS sequence"/>
</dbReference>
<dbReference type="AlphaFoldDB" id="A0A1C4GZE5"/>
<name>A0A1C4GZE5_9BIFI</name>
<dbReference type="STRING" id="1505727.GA0061077_0061"/>
<organism evidence="1 2">
    <name type="scientific">Bifidobacterium commune</name>
    <dbReference type="NCBI Taxonomy" id="1505727"/>
    <lineage>
        <taxon>Bacteria</taxon>
        <taxon>Bacillati</taxon>
        <taxon>Actinomycetota</taxon>
        <taxon>Actinomycetes</taxon>
        <taxon>Bifidobacteriales</taxon>
        <taxon>Bifidobacteriaceae</taxon>
        <taxon>Bifidobacterium</taxon>
    </lineage>
</organism>
<proteinExistence type="predicted"/>
<dbReference type="RefSeq" id="WP_091846968.1">
    <property type="nucleotide sequence ID" value="NZ_FMBL01000001.1"/>
</dbReference>
<reference evidence="2" key="1">
    <citation type="submission" date="2016-08" db="EMBL/GenBank/DDBJ databases">
        <authorList>
            <person name="Varghese N."/>
            <person name="Submissions Spin"/>
        </authorList>
    </citation>
    <scope>NUCLEOTIDE SEQUENCE [LARGE SCALE GENOMIC DNA]</scope>
    <source>
        <strain evidence="2">R-52791</strain>
    </source>
</reference>
<dbReference type="InterPro" id="IPR025503">
    <property type="entry name" value="DUF4391"/>
</dbReference>
<protein>
    <recommendedName>
        <fullName evidence="3">DUF4391 domain-containing protein</fullName>
    </recommendedName>
</protein>
<sequence length="254" mass="28168">MTVAHCETVSATSLGLPDSCAIPEAKSVLPKQMFYLKPPVSSRLKQHFVTDIDSITMLALLRPGTLNAAAGTKVKEVLVMGLRQTGADAPVEVMEHIAKLRSSSNILFVCVRDATLADSEDDADSDTLGNQSSKWQACSAFQRKLPVRPGHQDEAQMQTYKSDWYDAASMRLSLNGQTMDDMWQSLCAQVIFGDADGNNLEERLTRQETMIELTNQIAKLEGDHSRAKDGTKRNEIFVKLHKAKKQLDELKSQR</sequence>
<gene>
    <name evidence="1" type="ORF">GA0061077_0061</name>
</gene>
<dbReference type="EMBL" id="FMBL01000001">
    <property type="protein sequence ID" value="SCC78016.1"/>
    <property type="molecule type" value="Genomic_DNA"/>
</dbReference>
<evidence type="ECO:0008006" key="3">
    <source>
        <dbReference type="Google" id="ProtNLM"/>
    </source>
</evidence>
<keyword evidence="2" id="KW-1185">Reference proteome</keyword>
<dbReference type="Pfam" id="PF14335">
    <property type="entry name" value="DUF4391"/>
    <property type="match status" value="1"/>
</dbReference>